<accession>A0A0W0GKV0</accession>
<name>A0A0W0GKV0_9CHLR</name>
<dbReference type="AlphaFoldDB" id="A0A0W0GKV0"/>
<proteinExistence type="predicted"/>
<gene>
    <name evidence="2" type="ORF">DEALK_00850</name>
</gene>
<reference evidence="2 3" key="1">
    <citation type="submission" date="2015-06" db="EMBL/GenBank/DDBJ databases">
        <title>Genome sequence of the organohalide-respiring Dehalogenimonas alkenigignens type strain (IP3-3T).</title>
        <authorList>
            <person name="Key T.A."/>
            <person name="Richmond D.P."/>
            <person name="Bowman K.S."/>
            <person name="Cho Y.-J."/>
            <person name="Chun J."/>
            <person name="da Costa M.S."/>
            <person name="Rainey F.A."/>
            <person name="Moe W.M."/>
        </authorList>
    </citation>
    <scope>NUCLEOTIDE SEQUENCE [LARGE SCALE GENOMIC DNA]</scope>
    <source>
        <strain evidence="2 3">IP3-3</strain>
    </source>
</reference>
<feature type="transmembrane region" description="Helical" evidence="1">
    <location>
        <begin position="20"/>
        <end position="47"/>
    </location>
</feature>
<keyword evidence="1" id="KW-0472">Membrane</keyword>
<keyword evidence="1" id="KW-1133">Transmembrane helix</keyword>
<comment type="caution">
    <text evidence="2">The sequence shown here is derived from an EMBL/GenBank/DDBJ whole genome shotgun (WGS) entry which is preliminary data.</text>
</comment>
<sequence>MKSPSMEAENKLYDKVRKPFKVVFMVMLGVFILGATLRLIYAIFVLLTNL</sequence>
<protein>
    <submittedName>
        <fullName evidence="2">Uncharacterized protein</fullName>
    </submittedName>
</protein>
<dbReference type="EMBL" id="LFDV01000001">
    <property type="protein sequence ID" value="KTB49173.1"/>
    <property type="molecule type" value="Genomic_DNA"/>
</dbReference>
<keyword evidence="3" id="KW-1185">Reference proteome</keyword>
<evidence type="ECO:0000313" key="3">
    <source>
        <dbReference type="Proteomes" id="UP000053947"/>
    </source>
</evidence>
<dbReference type="Proteomes" id="UP000053947">
    <property type="component" value="Unassembled WGS sequence"/>
</dbReference>
<evidence type="ECO:0000256" key="1">
    <source>
        <dbReference type="SAM" id="Phobius"/>
    </source>
</evidence>
<keyword evidence="1" id="KW-0812">Transmembrane</keyword>
<evidence type="ECO:0000313" key="2">
    <source>
        <dbReference type="EMBL" id="KTB49173.1"/>
    </source>
</evidence>
<organism evidence="2 3">
    <name type="scientific">Dehalogenimonas alkenigignens</name>
    <dbReference type="NCBI Taxonomy" id="1217799"/>
    <lineage>
        <taxon>Bacteria</taxon>
        <taxon>Bacillati</taxon>
        <taxon>Chloroflexota</taxon>
        <taxon>Dehalococcoidia</taxon>
        <taxon>Dehalococcoidales</taxon>
        <taxon>Dehalococcoidaceae</taxon>
        <taxon>Dehalogenimonas</taxon>
    </lineage>
</organism>